<dbReference type="AlphaFoldDB" id="A0A1R1PYC6"/>
<evidence type="ECO:0000313" key="7">
    <source>
        <dbReference type="Proteomes" id="UP000188320"/>
    </source>
</evidence>
<dbReference type="Pfam" id="PF16320">
    <property type="entry name" value="Ribosomal_L12_N"/>
    <property type="match status" value="1"/>
</dbReference>
<name>A0A1R1PYC6_ZANCU</name>
<evidence type="ECO:0000256" key="2">
    <source>
        <dbReference type="ARBA" id="ARBA00022980"/>
    </source>
</evidence>
<gene>
    <name evidence="6" type="ORF">AX774_g497</name>
</gene>
<dbReference type="InterPro" id="IPR014719">
    <property type="entry name" value="Ribosomal_bL12_C/ClpS-like"/>
</dbReference>
<dbReference type="EMBL" id="LSSK01000027">
    <property type="protein sequence ID" value="OMH85955.1"/>
    <property type="molecule type" value="Genomic_DNA"/>
</dbReference>
<evidence type="ECO:0000259" key="5">
    <source>
        <dbReference type="Pfam" id="PF16320"/>
    </source>
</evidence>
<keyword evidence="2 6" id="KW-0689">Ribosomal protein</keyword>
<proteinExistence type="inferred from homology"/>
<dbReference type="GO" id="GO:0006412">
    <property type="term" value="P:translation"/>
    <property type="evidence" value="ECO:0007669"/>
    <property type="project" value="InterPro"/>
</dbReference>
<dbReference type="GO" id="GO:0003735">
    <property type="term" value="F:structural constituent of ribosome"/>
    <property type="evidence" value="ECO:0007669"/>
    <property type="project" value="InterPro"/>
</dbReference>
<feature type="domain" description="Large ribosomal subunit protein bL12 C-terminal" evidence="4">
    <location>
        <begin position="78"/>
        <end position="145"/>
    </location>
</feature>
<protein>
    <submittedName>
        <fullName evidence="6">54S ribosomal protein L12, mitochondrial</fullName>
    </submittedName>
</protein>
<comment type="similarity">
    <text evidence="1">Belongs to the bacterial ribosomal protein bL12 family.</text>
</comment>
<organism evidence="6 7">
    <name type="scientific">Zancudomyces culisetae</name>
    <name type="common">Gut fungus</name>
    <name type="synonym">Smittium culisetae</name>
    <dbReference type="NCBI Taxonomy" id="1213189"/>
    <lineage>
        <taxon>Eukaryota</taxon>
        <taxon>Fungi</taxon>
        <taxon>Fungi incertae sedis</taxon>
        <taxon>Zoopagomycota</taxon>
        <taxon>Kickxellomycotina</taxon>
        <taxon>Harpellomycetes</taxon>
        <taxon>Harpellales</taxon>
        <taxon>Legeriomycetaceae</taxon>
        <taxon>Zancudomyces</taxon>
    </lineage>
</organism>
<dbReference type="InterPro" id="IPR036235">
    <property type="entry name" value="Ribosomal_bL12_oligo_N_sf"/>
</dbReference>
<dbReference type="Pfam" id="PF00542">
    <property type="entry name" value="Ribosomal_L12"/>
    <property type="match status" value="1"/>
</dbReference>
<evidence type="ECO:0000256" key="3">
    <source>
        <dbReference type="ARBA" id="ARBA00023274"/>
    </source>
</evidence>
<dbReference type="OrthoDB" id="250175at2759"/>
<evidence type="ECO:0000259" key="4">
    <source>
        <dbReference type="Pfam" id="PF00542"/>
    </source>
</evidence>
<dbReference type="InterPro" id="IPR000206">
    <property type="entry name" value="Ribosomal_bL12"/>
</dbReference>
<dbReference type="Gene3D" id="3.30.1390.10">
    <property type="match status" value="1"/>
</dbReference>
<keyword evidence="7" id="KW-1185">Reference proteome</keyword>
<evidence type="ECO:0000256" key="1">
    <source>
        <dbReference type="ARBA" id="ARBA00007197"/>
    </source>
</evidence>
<dbReference type="PANTHER" id="PTHR45987">
    <property type="entry name" value="39S RIBOSOMAL PROTEIN L12"/>
    <property type="match status" value="1"/>
</dbReference>
<dbReference type="FunFam" id="3.30.1390.10:FF:000001">
    <property type="entry name" value="50S ribosomal protein L7/L12"/>
    <property type="match status" value="1"/>
</dbReference>
<reference evidence="7" key="1">
    <citation type="submission" date="2017-01" db="EMBL/GenBank/DDBJ databases">
        <authorList>
            <person name="Wang Y."/>
            <person name="White M."/>
            <person name="Kvist S."/>
            <person name="Moncalvo J.-M."/>
        </authorList>
    </citation>
    <scope>NUCLEOTIDE SEQUENCE [LARGE SCALE GENOMIC DNA]</scope>
    <source>
        <strain evidence="7">COL-18-3</strain>
    </source>
</reference>
<accession>A0A1R1PYC6</accession>
<keyword evidence="3" id="KW-0687">Ribonucleoprotein</keyword>
<dbReference type="InterPro" id="IPR013823">
    <property type="entry name" value="Ribosomal_bL12_C"/>
</dbReference>
<dbReference type="SUPFAM" id="SSF54736">
    <property type="entry name" value="ClpS-like"/>
    <property type="match status" value="1"/>
</dbReference>
<dbReference type="SUPFAM" id="SSF48300">
    <property type="entry name" value="Ribosomal protein L7/12, oligomerisation (N-terminal) domain"/>
    <property type="match status" value="1"/>
</dbReference>
<dbReference type="PANTHER" id="PTHR45987:SF4">
    <property type="entry name" value="LARGE RIBOSOMAL SUBUNIT PROTEIN BL12M"/>
    <property type="match status" value="1"/>
</dbReference>
<dbReference type="Proteomes" id="UP000188320">
    <property type="component" value="Unassembled WGS sequence"/>
</dbReference>
<dbReference type="GO" id="GO:0003729">
    <property type="term" value="F:mRNA binding"/>
    <property type="evidence" value="ECO:0007669"/>
    <property type="project" value="TreeGrafter"/>
</dbReference>
<evidence type="ECO:0000313" key="6">
    <source>
        <dbReference type="EMBL" id="OMH85955.1"/>
    </source>
</evidence>
<dbReference type="InterPro" id="IPR008932">
    <property type="entry name" value="Ribosomal_bL12_oligo"/>
</dbReference>
<sequence>MLGAFRKSPVNNVRLIHNTVKAFEQVKPIDPPSTDGAAGSKASPKITAIVDEIAKLTLIETSQLVEAIKEKPAEKSEFTIKLEKFDAAQKAKVIREIKALLPNLNLVAAKKFVEESPKVVRENVPKEEAEKIKATLEAVGATVVLE</sequence>
<feature type="domain" description="Large ribosomal subunit protein bL12 oligomerization" evidence="5">
    <location>
        <begin position="45"/>
        <end position="71"/>
    </location>
</feature>
<dbReference type="GO" id="GO:0005762">
    <property type="term" value="C:mitochondrial large ribosomal subunit"/>
    <property type="evidence" value="ECO:0007669"/>
    <property type="project" value="TreeGrafter"/>
</dbReference>
<comment type="caution">
    <text evidence="6">The sequence shown here is derived from an EMBL/GenBank/DDBJ whole genome shotgun (WGS) entry which is preliminary data.</text>
</comment>